<dbReference type="EMBL" id="HACA01006454">
    <property type="protein sequence ID" value="CDW23815.1"/>
    <property type="molecule type" value="Transcribed_RNA"/>
</dbReference>
<accession>A0A0K2TD89</accession>
<organism evidence="1">
    <name type="scientific">Lepeophtheirus salmonis</name>
    <name type="common">Salmon louse</name>
    <name type="synonym">Caligus salmonis</name>
    <dbReference type="NCBI Taxonomy" id="72036"/>
    <lineage>
        <taxon>Eukaryota</taxon>
        <taxon>Metazoa</taxon>
        <taxon>Ecdysozoa</taxon>
        <taxon>Arthropoda</taxon>
        <taxon>Crustacea</taxon>
        <taxon>Multicrustacea</taxon>
        <taxon>Hexanauplia</taxon>
        <taxon>Copepoda</taxon>
        <taxon>Siphonostomatoida</taxon>
        <taxon>Caligidae</taxon>
        <taxon>Lepeophtheirus</taxon>
    </lineage>
</organism>
<evidence type="ECO:0000313" key="1">
    <source>
        <dbReference type="EMBL" id="CDW23815.1"/>
    </source>
</evidence>
<dbReference type="AlphaFoldDB" id="A0A0K2TD89"/>
<reference evidence="1" key="1">
    <citation type="submission" date="2014-05" db="EMBL/GenBank/DDBJ databases">
        <authorList>
            <person name="Chronopoulou M."/>
        </authorList>
    </citation>
    <scope>NUCLEOTIDE SEQUENCE</scope>
    <source>
        <tissue evidence="1">Whole organism</tissue>
    </source>
</reference>
<feature type="non-terminal residue" evidence="1">
    <location>
        <position position="1"/>
    </location>
</feature>
<name>A0A0K2TD89_LEPSM</name>
<protein>
    <submittedName>
        <fullName evidence="1">Uncharacterized protein</fullName>
    </submittedName>
</protein>
<proteinExistence type="predicted"/>
<sequence length="53" mass="6532">LPLEILFLSPSAVPSSIEPPEFIIRCCWQWFYCHNLNRERAWYVNRRFFDLTR</sequence>